<evidence type="ECO:0000256" key="1">
    <source>
        <dbReference type="SAM" id="MobiDB-lite"/>
    </source>
</evidence>
<feature type="compositionally biased region" description="Polar residues" evidence="1">
    <location>
        <begin position="17"/>
        <end position="40"/>
    </location>
</feature>
<dbReference type="AlphaFoldDB" id="A0A542YH61"/>
<evidence type="ECO:0000313" key="3">
    <source>
        <dbReference type="Proteomes" id="UP000317998"/>
    </source>
</evidence>
<name>A0A542YH61_9MICO</name>
<dbReference type="EMBL" id="VFOM01000001">
    <property type="protein sequence ID" value="TQL47406.1"/>
    <property type="molecule type" value="Genomic_DNA"/>
</dbReference>
<feature type="region of interest" description="Disordered" evidence="1">
    <location>
        <begin position="15"/>
        <end position="46"/>
    </location>
</feature>
<organism evidence="2 3">
    <name type="scientific">Homoserinimonas aerilata</name>
    <dbReference type="NCBI Taxonomy" id="1162970"/>
    <lineage>
        <taxon>Bacteria</taxon>
        <taxon>Bacillati</taxon>
        <taxon>Actinomycetota</taxon>
        <taxon>Actinomycetes</taxon>
        <taxon>Micrococcales</taxon>
        <taxon>Microbacteriaceae</taxon>
        <taxon>Homoserinimonas</taxon>
    </lineage>
</organism>
<sequence length="410" mass="44391">MSTGGSRGLNRRAISAFGSSHPNGSSMTATADSNPRSDSLPTVRGARDDEPGLFVFGGIPYDTGRHTGMLIVRRADLARCLASDLDSSLRLDGGPESVHITDDSETDYRDEESPVLDVWFEAADEHFSLMIDFRAPQWLWDADSSTDTDDQLMMEELLRPILDRRNLTFVEHDLYGSTSALGAHLQLTYNPADRTLGDLVSAGEDIIALLEATRGGALSLTTTSALARSGRLGALLGQPEGKWFDAKTTHYDLATARGKISLAQSVARFCNGDDGGLVVVGLECSVEEGVEAVSKLTPVPFDPSQATRYRKIIDQLLYPFPVGLDVTVVPTADKRGMFVLIELPPQPEHNKPYLVSGAIIDEKVQGEFISVVQRRDDGSEPLKASMIHAWIVTGRALIQRGQIPGDANPG</sequence>
<gene>
    <name evidence="2" type="ORF">FB562_0465</name>
</gene>
<protein>
    <recommendedName>
        <fullName evidence="4">DNA-binding protein</fullName>
    </recommendedName>
</protein>
<dbReference type="Proteomes" id="UP000317998">
    <property type="component" value="Unassembled WGS sequence"/>
</dbReference>
<evidence type="ECO:0008006" key="4">
    <source>
        <dbReference type="Google" id="ProtNLM"/>
    </source>
</evidence>
<comment type="caution">
    <text evidence="2">The sequence shown here is derived from an EMBL/GenBank/DDBJ whole genome shotgun (WGS) entry which is preliminary data.</text>
</comment>
<accession>A0A542YH61</accession>
<keyword evidence="3" id="KW-1185">Reference proteome</keyword>
<reference evidence="2 3" key="1">
    <citation type="submission" date="2019-06" db="EMBL/GenBank/DDBJ databases">
        <title>Sequencing the genomes of 1000 actinobacteria strains.</title>
        <authorList>
            <person name="Klenk H.-P."/>
        </authorList>
    </citation>
    <scope>NUCLEOTIDE SEQUENCE [LARGE SCALE GENOMIC DNA]</scope>
    <source>
        <strain evidence="2 3">DSM 26477</strain>
    </source>
</reference>
<dbReference type="InterPro" id="IPR038461">
    <property type="entry name" value="Schlafen_AlbA_2_dom_sf"/>
</dbReference>
<dbReference type="Gene3D" id="3.30.950.30">
    <property type="entry name" value="Schlafen, AAA domain"/>
    <property type="match status" value="1"/>
</dbReference>
<evidence type="ECO:0000313" key="2">
    <source>
        <dbReference type="EMBL" id="TQL47406.1"/>
    </source>
</evidence>
<proteinExistence type="predicted"/>